<keyword evidence="1" id="KW-0472">Membrane</keyword>
<name>A0A133UBS6_9EURY</name>
<gene>
    <name evidence="3" type="ORF">AKJ57_00455</name>
</gene>
<protein>
    <recommendedName>
        <fullName evidence="2">Glycosyltransferase 2-like domain-containing protein</fullName>
    </recommendedName>
</protein>
<dbReference type="Gene3D" id="3.90.550.10">
    <property type="entry name" value="Spore Coat Polysaccharide Biosynthesis Protein SpsA, Chain A"/>
    <property type="match status" value="1"/>
</dbReference>
<dbReference type="SUPFAM" id="SSF53448">
    <property type="entry name" value="Nucleotide-diphospho-sugar transferases"/>
    <property type="match status" value="1"/>
</dbReference>
<feature type="domain" description="Glycosyltransferase 2-like" evidence="2">
    <location>
        <begin position="4"/>
        <end position="165"/>
    </location>
</feature>
<feature type="transmembrane region" description="Helical" evidence="1">
    <location>
        <begin position="337"/>
        <end position="358"/>
    </location>
</feature>
<evidence type="ECO:0000313" key="4">
    <source>
        <dbReference type="Proteomes" id="UP000070163"/>
    </source>
</evidence>
<dbReference type="PANTHER" id="PTHR48090">
    <property type="entry name" value="UNDECAPRENYL-PHOSPHATE 4-DEOXY-4-FORMAMIDO-L-ARABINOSE TRANSFERASE-RELATED"/>
    <property type="match status" value="1"/>
</dbReference>
<dbReference type="InterPro" id="IPR050256">
    <property type="entry name" value="Glycosyltransferase_2"/>
</dbReference>
<feature type="transmembrane region" description="Helical" evidence="1">
    <location>
        <begin position="307"/>
        <end position="325"/>
    </location>
</feature>
<evidence type="ECO:0000313" key="3">
    <source>
        <dbReference type="EMBL" id="KXA91663.1"/>
    </source>
</evidence>
<dbReference type="AlphaFoldDB" id="A0A133UBS6"/>
<keyword evidence="1" id="KW-1133">Transmembrane helix</keyword>
<keyword evidence="4" id="KW-1185">Reference proteome</keyword>
<evidence type="ECO:0000256" key="1">
    <source>
        <dbReference type="SAM" id="Phobius"/>
    </source>
</evidence>
<feature type="transmembrane region" description="Helical" evidence="1">
    <location>
        <begin position="228"/>
        <end position="248"/>
    </location>
</feature>
<dbReference type="InterPro" id="IPR029044">
    <property type="entry name" value="Nucleotide-diphossugar_trans"/>
</dbReference>
<dbReference type="PANTHER" id="PTHR48090:SF7">
    <property type="entry name" value="RFBJ PROTEIN"/>
    <property type="match status" value="1"/>
</dbReference>
<dbReference type="InterPro" id="IPR001173">
    <property type="entry name" value="Glyco_trans_2-like"/>
</dbReference>
<organism evidence="3 4">
    <name type="scientific">candidate division MSBL1 archaeon SCGC-AAA259A05</name>
    <dbReference type="NCBI Taxonomy" id="1698259"/>
    <lineage>
        <taxon>Archaea</taxon>
        <taxon>Methanobacteriati</taxon>
        <taxon>Methanobacteriota</taxon>
        <taxon>candidate division MSBL1</taxon>
    </lineage>
</organism>
<dbReference type="Pfam" id="PF00535">
    <property type="entry name" value="Glycos_transf_2"/>
    <property type="match status" value="1"/>
</dbReference>
<reference evidence="3 4" key="1">
    <citation type="journal article" date="2016" name="Sci. Rep.">
        <title>Metabolic traits of an uncultured archaeal lineage -MSBL1- from brine pools of the Red Sea.</title>
        <authorList>
            <person name="Mwirichia R."/>
            <person name="Alam I."/>
            <person name="Rashid M."/>
            <person name="Vinu M."/>
            <person name="Ba-Alawi W."/>
            <person name="Anthony Kamau A."/>
            <person name="Kamanda Ngugi D."/>
            <person name="Goker M."/>
            <person name="Klenk H.P."/>
            <person name="Bajic V."/>
            <person name="Stingl U."/>
        </authorList>
    </citation>
    <scope>NUCLEOTIDE SEQUENCE [LARGE SCALE GENOMIC DNA]</scope>
    <source>
        <strain evidence="3">SCGC-AAA259A05</strain>
    </source>
</reference>
<dbReference type="EMBL" id="LHXJ01000003">
    <property type="protein sequence ID" value="KXA91663.1"/>
    <property type="molecule type" value="Genomic_DNA"/>
</dbReference>
<proteinExistence type="predicted"/>
<accession>A0A133UBS6</accession>
<dbReference type="CDD" id="cd04179">
    <property type="entry name" value="DPM_DPG-synthase_like"/>
    <property type="match status" value="1"/>
</dbReference>
<dbReference type="Proteomes" id="UP000070163">
    <property type="component" value="Unassembled WGS sequence"/>
</dbReference>
<keyword evidence="1" id="KW-0812">Transmembrane</keyword>
<feature type="transmembrane region" description="Helical" evidence="1">
    <location>
        <begin position="260"/>
        <end position="279"/>
    </location>
</feature>
<evidence type="ECO:0000259" key="2">
    <source>
        <dbReference type="Pfam" id="PF00535"/>
    </source>
</evidence>
<comment type="caution">
    <text evidence="3">The sequence shown here is derived from an EMBL/GenBank/DDBJ whole genome shotgun (WGS) entry which is preliminary data.</text>
</comment>
<sequence length="360" mass="39406">MEVSVVVPAKDEEKTIGDCLDKINQVFDEENIEGEIIVPDSSDDRTPVIAREKGARVIHPDEEGYGNAYLDGMSEVRGGYVVMGDADDTYDFYDIPKLLEPLQEGEAEMVVGNRVEGGIKEGAMSTPHKIGQPIMTGLLNLFHRTGVSDAHSGFRAFKREALKKMRLQAGGMAFASELIIEADRRGLNIEEIPIELHPRREGSEPKYDYFSDSWDHLKLILLRAPTKAFAVPGVILLFVGMILLGGSFLNLTGPEYAPPLLGSLMLLVGSTMTGAGAFVRHLGIGRDLVDHDVLSKFFSNHFTPGRGFWIGLFLFGIGLLPLLPFGVVKSSVQQHALFFTSLCLGIEVGFLSVAWDLVGE</sequence>